<gene>
    <name evidence="3" type="ORF">R1sor_012521</name>
</gene>
<dbReference type="PANTHER" id="PTHR21193">
    <property type="entry name" value="OXIDOREDUCTASE-LIKE DOMAIN-CONTAINING PROTEIN 1"/>
    <property type="match status" value="1"/>
</dbReference>
<accession>A0ABD3I401</accession>
<dbReference type="InterPro" id="IPR019180">
    <property type="entry name" value="Oxidoreductase-like_N"/>
</dbReference>
<dbReference type="AlphaFoldDB" id="A0ABD3I401"/>
<sequence>MQTVTFPASICAALGLLPGRYANPHSFRNSWSFISSIAVPGRVAEKKPDMFSIYAAKVKEVPETSAKVLANGQADAERSNKNEEQRKLDDAAEKVRREKEIEDKIGPPPDKPLPGDCCGNGCATCVWDTYWDELADYKKQRDGDHKKDKMYPAVRRTAVAAASGGGALLGLAILSNNIPSVFPNTPSVSAAPAVIIPDVRTAEVLEPHCGPLWECMRKDSGSCGLLEKQLRDCVARNKRS</sequence>
<evidence type="ECO:0000313" key="4">
    <source>
        <dbReference type="Proteomes" id="UP001633002"/>
    </source>
</evidence>
<evidence type="ECO:0000313" key="3">
    <source>
        <dbReference type="EMBL" id="KAL3698445.1"/>
    </source>
</evidence>
<feature type="region of interest" description="Disordered" evidence="1">
    <location>
        <begin position="71"/>
        <end position="112"/>
    </location>
</feature>
<feature type="domain" description="Oxidoreductase-like" evidence="2">
    <location>
        <begin position="106"/>
        <end position="142"/>
    </location>
</feature>
<evidence type="ECO:0000259" key="2">
    <source>
        <dbReference type="Pfam" id="PF09791"/>
    </source>
</evidence>
<dbReference type="EMBL" id="JBJQOH010000002">
    <property type="protein sequence ID" value="KAL3698445.1"/>
    <property type="molecule type" value="Genomic_DNA"/>
</dbReference>
<dbReference type="PANTHER" id="PTHR21193:SF3">
    <property type="entry name" value="OXIDOREDUCTASE-LIKE DOMAIN-CONTAINING PROTEIN 1"/>
    <property type="match status" value="1"/>
</dbReference>
<proteinExistence type="predicted"/>
<organism evidence="3 4">
    <name type="scientific">Riccia sorocarpa</name>
    <dbReference type="NCBI Taxonomy" id="122646"/>
    <lineage>
        <taxon>Eukaryota</taxon>
        <taxon>Viridiplantae</taxon>
        <taxon>Streptophyta</taxon>
        <taxon>Embryophyta</taxon>
        <taxon>Marchantiophyta</taxon>
        <taxon>Marchantiopsida</taxon>
        <taxon>Marchantiidae</taxon>
        <taxon>Marchantiales</taxon>
        <taxon>Ricciaceae</taxon>
        <taxon>Riccia</taxon>
    </lineage>
</organism>
<dbReference type="InterPro" id="IPR039251">
    <property type="entry name" value="OXLD1"/>
</dbReference>
<comment type="caution">
    <text evidence="3">The sequence shown here is derived from an EMBL/GenBank/DDBJ whole genome shotgun (WGS) entry which is preliminary data.</text>
</comment>
<dbReference type="Proteomes" id="UP001633002">
    <property type="component" value="Unassembled WGS sequence"/>
</dbReference>
<dbReference type="Pfam" id="PF09791">
    <property type="entry name" value="Oxidored-like"/>
    <property type="match status" value="1"/>
</dbReference>
<keyword evidence="4" id="KW-1185">Reference proteome</keyword>
<name>A0ABD3I401_9MARC</name>
<protein>
    <recommendedName>
        <fullName evidence="2">Oxidoreductase-like domain-containing protein</fullName>
    </recommendedName>
</protein>
<reference evidence="3 4" key="1">
    <citation type="submission" date="2024-09" db="EMBL/GenBank/DDBJ databases">
        <title>Chromosome-scale assembly of Riccia sorocarpa.</title>
        <authorList>
            <person name="Paukszto L."/>
        </authorList>
    </citation>
    <scope>NUCLEOTIDE SEQUENCE [LARGE SCALE GENOMIC DNA]</scope>
    <source>
        <strain evidence="3">LP-2024</strain>
        <tissue evidence="3">Aerial parts of the thallus</tissue>
    </source>
</reference>
<evidence type="ECO:0000256" key="1">
    <source>
        <dbReference type="SAM" id="MobiDB-lite"/>
    </source>
</evidence>
<feature type="compositionally biased region" description="Basic and acidic residues" evidence="1">
    <location>
        <begin position="75"/>
        <end position="105"/>
    </location>
</feature>